<evidence type="ECO:0000256" key="3">
    <source>
        <dbReference type="ARBA" id="ARBA00019010"/>
    </source>
</evidence>
<evidence type="ECO:0000256" key="2">
    <source>
        <dbReference type="ARBA" id="ARBA00007599"/>
    </source>
</evidence>
<evidence type="ECO:0000256" key="6">
    <source>
        <dbReference type="ARBA" id="ARBA00022723"/>
    </source>
</evidence>
<dbReference type="NCBIfam" id="TIGR00150">
    <property type="entry name" value="T6A_YjeE"/>
    <property type="match status" value="1"/>
</dbReference>
<dbReference type="EMBL" id="JALJRB010000007">
    <property type="protein sequence ID" value="MCJ8500652.1"/>
    <property type="molecule type" value="Genomic_DNA"/>
</dbReference>
<evidence type="ECO:0000313" key="11">
    <source>
        <dbReference type="EMBL" id="MCJ8500652.1"/>
    </source>
</evidence>
<dbReference type="Gene3D" id="3.40.50.300">
    <property type="entry name" value="P-loop containing nucleotide triphosphate hydrolases"/>
    <property type="match status" value="1"/>
</dbReference>
<dbReference type="AlphaFoldDB" id="A0AA41UJM1"/>
<proteinExistence type="inferred from homology"/>
<evidence type="ECO:0000256" key="5">
    <source>
        <dbReference type="ARBA" id="ARBA00022694"/>
    </source>
</evidence>
<dbReference type="PANTHER" id="PTHR33540:SF2">
    <property type="entry name" value="TRNA THREONYLCARBAMOYLADENOSINE BIOSYNTHESIS PROTEIN TSAE"/>
    <property type="match status" value="1"/>
</dbReference>
<protein>
    <recommendedName>
        <fullName evidence="3">tRNA threonylcarbamoyladenosine biosynthesis protein TsaE</fullName>
    </recommendedName>
    <alternativeName>
        <fullName evidence="10">t(6)A37 threonylcarbamoyladenosine biosynthesis protein TsaE</fullName>
    </alternativeName>
</protein>
<dbReference type="InterPro" id="IPR027417">
    <property type="entry name" value="P-loop_NTPase"/>
</dbReference>
<dbReference type="GO" id="GO:0046872">
    <property type="term" value="F:metal ion binding"/>
    <property type="evidence" value="ECO:0007669"/>
    <property type="project" value="UniProtKB-KW"/>
</dbReference>
<dbReference type="InterPro" id="IPR003442">
    <property type="entry name" value="T6A_TsaE"/>
</dbReference>
<dbReference type="GO" id="GO:0005524">
    <property type="term" value="F:ATP binding"/>
    <property type="evidence" value="ECO:0007669"/>
    <property type="project" value="UniProtKB-KW"/>
</dbReference>
<evidence type="ECO:0000256" key="10">
    <source>
        <dbReference type="ARBA" id="ARBA00032441"/>
    </source>
</evidence>
<evidence type="ECO:0000256" key="1">
    <source>
        <dbReference type="ARBA" id="ARBA00004496"/>
    </source>
</evidence>
<dbReference type="GO" id="GO:0002949">
    <property type="term" value="P:tRNA threonylcarbamoyladenosine modification"/>
    <property type="evidence" value="ECO:0007669"/>
    <property type="project" value="InterPro"/>
</dbReference>
<keyword evidence="4" id="KW-0963">Cytoplasm</keyword>
<keyword evidence="9" id="KW-0460">Magnesium</keyword>
<keyword evidence="7" id="KW-0547">Nucleotide-binding</keyword>
<organism evidence="11 12">
    <name type="scientific">Desulfatitalea alkaliphila</name>
    <dbReference type="NCBI Taxonomy" id="2929485"/>
    <lineage>
        <taxon>Bacteria</taxon>
        <taxon>Pseudomonadati</taxon>
        <taxon>Thermodesulfobacteriota</taxon>
        <taxon>Desulfobacteria</taxon>
        <taxon>Desulfobacterales</taxon>
        <taxon>Desulfosarcinaceae</taxon>
        <taxon>Desulfatitalea</taxon>
    </lineage>
</organism>
<comment type="subcellular location">
    <subcellularLocation>
        <location evidence="1">Cytoplasm</location>
    </subcellularLocation>
</comment>
<dbReference type="PANTHER" id="PTHR33540">
    <property type="entry name" value="TRNA THREONYLCARBAMOYLADENOSINE BIOSYNTHESIS PROTEIN TSAE"/>
    <property type="match status" value="1"/>
</dbReference>
<evidence type="ECO:0000256" key="4">
    <source>
        <dbReference type="ARBA" id="ARBA00022490"/>
    </source>
</evidence>
<keyword evidence="6" id="KW-0479">Metal-binding</keyword>
<reference evidence="11" key="1">
    <citation type="submission" date="2022-04" db="EMBL/GenBank/DDBJ databases">
        <title>Desulfatitalea alkaliphila sp. nov., a novel anaerobic sulfate-reducing bacterium isolated from terrestrial mud volcano, Taman Peninsula, Russia.</title>
        <authorList>
            <person name="Khomyakova M.A."/>
            <person name="Merkel A.Y."/>
            <person name="Slobodkin A.I."/>
        </authorList>
    </citation>
    <scope>NUCLEOTIDE SEQUENCE</scope>
    <source>
        <strain evidence="11">M08but</strain>
    </source>
</reference>
<keyword evidence="8" id="KW-0067">ATP-binding</keyword>
<dbReference type="SUPFAM" id="SSF52540">
    <property type="entry name" value="P-loop containing nucleoside triphosphate hydrolases"/>
    <property type="match status" value="1"/>
</dbReference>
<dbReference type="Pfam" id="PF02367">
    <property type="entry name" value="TsaE"/>
    <property type="match status" value="1"/>
</dbReference>
<keyword evidence="12" id="KW-1185">Reference proteome</keyword>
<keyword evidence="5" id="KW-0819">tRNA processing</keyword>
<evidence type="ECO:0000256" key="7">
    <source>
        <dbReference type="ARBA" id="ARBA00022741"/>
    </source>
</evidence>
<sequence length="156" mass="17196">MNTTGQWITHGPEETRCLGRRLGQCLQRGTIIRLYGDLGSGKTCLVQGLARGLAVPEGYDITSPTYTLIHEYPGRLALVHVDLYRLEDASAADAVGLWDLCDERSVVAVEWAERLPDSEWPSDSVAIRITTIDDTRRRLHVQAPATLDISEIGPAL</sequence>
<dbReference type="GO" id="GO:0005737">
    <property type="term" value="C:cytoplasm"/>
    <property type="evidence" value="ECO:0007669"/>
    <property type="project" value="UniProtKB-SubCell"/>
</dbReference>
<evidence type="ECO:0000313" key="12">
    <source>
        <dbReference type="Proteomes" id="UP001165427"/>
    </source>
</evidence>
<name>A0AA41UJM1_9BACT</name>
<dbReference type="Proteomes" id="UP001165427">
    <property type="component" value="Unassembled WGS sequence"/>
</dbReference>
<evidence type="ECO:0000256" key="8">
    <source>
        <dbReference type="ARBA" id="ARBA00022840"/>
    </source>
</evidence>
<accession>A0AA41UJM1</accession>
<gene>
    <name evidence="11" type="primary">tsaE</name>
    <name evidence="11" type="ORF">MRX98_08720</name>
</gene>
<evidence type="ECO:0000256" key="9">
    <source>
        <dbReference type="ARBA" id="ARBA00022842"/>
    </source>
</evidence>
<comment type="caution">
    <text evidence="11">The sequence shown here is derived from an EMBL/GenBank/DDBJ whole genome shotgun (WGS) entry which is preliminary data.</text>
</comment>
<dbReference type="RefSeq" id="WP_246905697.1">
    <property type="nucleotide sequence ID" value="NZ_JALJRB010000007.1"/>
</dbReference>
<comment type="similarity">
    <text evidence="2">Belongs to the TsaE family.</text>
</comment>